<evidence type="ECO:0000313" key="3">
    <source>
        <dbReference type="EMBL" id="MCD1655776.1"/>
    </source>
</evidence>
<dbReference type="PANTHER" id="PTHR10357:SF179">
    <property type="entry name" value="NEUTRAL AND BASIC AMINO ACID TRANSPORT PROTEIN RBAT"/>
    <property type="match status" value="1"/>
</dbReference>
<dbReference type="Proteomes" id="UP001198163">
    <property type="component" value="Unassembled WGS sequence"/>
</dbReference>
<dbReference type="InterPro" id="IPR017853">
    <property type="entry name" value="GH"/>
</dbReference>
<dbReference type="GO" id="GO:0009313">
    <property type="term" value="P:oligosaccharide catabolic process"/>
    <property type="evidence" value="ECO:0007669"/>
    <property type="project" value="TreeGrafter"/>
</dbReference>
<dbReference type="SMART" id="SM00642">
    <property type="entry name" value="Aamy"/>
    <property type="match status" value="1"/>
</dbReference>
<evidence type="ECO:0000256" key="1">
    <source>
        <dbReference type="ARBA" id="ARBA00008061"/>
    </source>
</evidence>
<dbReference type="Pfam" id="PF00128">
    <property type="entry name" value="Alpha-amylase"/>
    <property type="match status" value="1"/>
</dbReference>
<gene>
    <name evidence="3" type="ORF">K7J14_13850</name>
</gene>
<dbReference type="GO" id="GO:0004556">
    <property type="term" value="F:alpha-amylase activity"/>
    <property type="evidence" value="ECO:0007669"/>
    <property type="project" value="TreeGrafter"/>
</dbReference>
<comment type="caution">
    <text evidence="3">The sequence shown here is derived from an EMBL/GenBank/DDBJ whole genome shotgun (WGS) entry which is preliminary data.</text>
</comment>
<dbReference type="SUPFAM" id="SSF51445">
    <property type="entry name" value="(Trans)glycosidases"/>
    <property type="match status" value="1"/>
</dbReference>
<dbReference type="EMBL" id="JAINWA010000003">
    <property type="protein sequence ID" value="MCD1655776.1"/>
    <property type="molecule type" value="Genomic_DNA"/>
</dbReference>
<accession>A0AAE3EKZ9</accession>
<reference evidence="3" key="1">
    <citation type="submission" date="2021-08" db="EMBL/GenBank/DDBJ databases">
        <title>Comparative analyses of Brucepasteria parasyntrophica and Teretinema zuelzerae.</title>
        <authorList>
            <person name="Song Y."/>
            <person name="Brune A."/>
        </authorList>
    </citation>
    <scope>NUCLEOTIDE SEQUENCE</scope>
    <source>
        <strain evidence="3">DSM 1903</strain>
    </source>
</reference>
<protein>
    <submittedName>
        <fullName evidence="3">Glycosidase</fullName>
    </submittedName>
</protein>
<dbReference type="InterPro" id="IPR006047">
    <property type="entry name" value="GH13_cat_dom"/>
</dbReference>
<sequence length="580" mass="64453">MEEKREISLSPHKKARCRRFWAPVFCLSVFVFASCGNLNDAREKDAPAAGLFEMSGSAEYASPRHVEAASDALSNQAENLSSDWYIDSSFYHIWVKSFYDSDGDGCGDIAGITAKLDYIQYEVGCDALWLSPIFDCAGKGKAPGYNMHGYDTVDYYSINPLFGDESDVEALLEAAHARGMKVIFDFVPNHTSSSHPWFMDSETGTEEKKSWYLWNASALSWNPMGSANTWHKNLFSGEFFYAPFWAGMPDLNYRNREVREEMKNVARYWLNKGFDGMRIDAVRYLVEEADDFADTEATHAWFRELRSEVVDRYGVTSGGSPKFMVGEAWITGDRATLNSYFGTQSSPEFHMLFDFEFAGKLGRTPDLAPQIPGTPVSYAGFLSNHDNFADRPASRWTDAELRLKTAQSLLLPVVPFVYYGNEAALENDAAYGNGDIRLRQPFDWPSAGGQSSDPDSVLSLHRALLRLRSRFESLRRGAYTRLSAPEGSTNPYGVSAYALSLSPDGAGEQQTLVCVFNSQYRQRNSGVSFDLSSVPGLQFSDSETSSSFAPATLAGRPSSASVDFIASAGQSNPLKSRFFQ</sequence>
<dbReference type="InterPro" id="IPR045857">
    <property type="entry name" value="O16G_dom_2"/>
</dbReference>
<organism evidence="3 4">
    <name type="scientific">Teretinema zuelzerae</name>
    <dbReference type="NCBI Taxonomy" id="156"/>
    <lineage>
        <taxon>Bacteria</taxon>
        <taxon>Pseudomonadati</taxon>
        <taxon>Spirochaetota</taxon>
        <taxon>Spirochaetia</taxon>
        <taxon>Spirochaetales</taxon>
        <taxon>Treponemataceae</taxon>
        <taxon>Teretinema</taxon>
    </lineage>
</organism>
<evidence type="ECO:0000313" key="4">
    <source>
        <dbReference type="Proteomes" id="UP001198163"/>
    </source>
</evidence>
<keyword evidence="4" id="KW-1185">Reference proteome</keyword>
<keyword evidence="3" id="KW-0326">Glycosidase</keyword>
<dbReference type="PROSITE" id="PS51257">
    <property type="entry name" value="PROKAR_LIPOPROTEIN"/>
    <property type="match status" value="1"/>
</dbReference>
<comment type="similarity">
    <text evidence="1">Belongs to the glycosyl hydrolase 13 family.</text>
</comment>
<evidence type="ECO:0000259" key="2">
    <source>
        <dbReference type="SMART" id="SM00642"/>
    </source>
</evidence>
<proteinExistence type="inferred from homology"/>
<feature type="domain" description="Glycosyl hydrolase family 13 catalytic" evidence="2">
    <location>
        <begin position="92"/>
        <end position="468"/>
    </location>
</feature>
<dbReference type="Gene3D" id="3.90.400.10">
    <property type="entry name" value="Oligo-1,6-glucosidase, Domain 2"/>
    <property type="match status" value="1"/>
</dbReference>
<dbReference type="AlphaFoldDB" id="A0AAE3EKZ9"/>
<dbReference type="RefSeq" id="WP_230757574.1">
    <property type="nucleotide sequence ID" value="NZ_JAINWA010000003.1"/>
</dbReference>
<name>A0AAE3EKZ9_9SPIR</name>
<dbReference type="PANTHER" id="PTHR10357">
    <property type="entry name" value="ALPHA-AMYLASE FAMILY MEMBER"/>
    <property type="match status" value="1"/>
</dbReference>
<dbReference type="Gene3D" id="3.20.20.80">
    <property type="entry name" value="Glycosidases"/>
    <property type="match status" value="1"/>
</dbReference>
<keyword evidence="3" id="KW-0378">Hydrolase</keyword>